<dbReference type="InterPro" id="IPR053896">
    <property type="entry name" value="BTN3A2-like_Ig-C"/>
</dbReference>
<accession>A0A8U1BVM6</accession>
<dbReference type="Pfam" id="PF22705">
    <property type="entry name" value="C2-set_3"/>
    <property type="match status" value="1"/>
</dbReference>
<evidence type="ECO:0000256" key="4">
    <source>
        <dbReference type="ARBA" id="ARBA00023157"/>
    </source>
</evidence>
<dbReference type="InterPro" id="IPR036179">
    <property type="entry name" value="Ig-like_dom_sf"/>
</dbReference>
<evidence type="ECO:0000313" key="13">
    <source>
        <dbReference type="RefSeq" id="XP_038864445.1"/>
    </source>
</evidence>
<dbReference type="GO" id="GO:0005102">
    <property type="term" value="F:signaling receptor binding"/>
    <property type="evidence" value="ECO:0007669"/>
    <property type="project" value="TreeGrafter"/>
</dbReference>
<dbReference type="KEGG" id="snh:120059459"/>
<evidence type="ECO:0000256" key="2">
    <source>
        <dbReference type="ARBA" id="ARBA00022729"/>
    </source>
</evidence>
<keyword evidence="8" id="KW-0812">Transmembrane</keyword>
<feature type="region of interest" description="Disordered" evidence="7">
    <location>
        <begin position="163"/>
        <end position="186"/>
    </location>
</feature>
<dbReference type="Gene3D" id="2.60.40.10">
    <property type="entry name" value="Immunoglobulins"/>
    <property type="match status" value="2"/>
</dbReference>
<dbReference type="SUPFAM" id="SSF48726">
    <property type="entry name" value="Immunoglobulin"/>
    <property type="match status" value="2"/>
</dbReference>
<evidence type="ECO:0000256" key="1">
    <source>
        <dbReference type="ARBA" id="ARBA00004370"/>
    </source>
</evidence>
<evidence type="ECO:0000256" key="7">
    <source>
        <dbReference type="SAM" id="MobiDB-lite"/>
    </source>
</evidence>
<feature type="domain" description="Ig-like" evidence="10">
    <location>
        <begin position="63"/>
        <end position="158"/>
    </location>
</feature>
<gene>
    <name evidence="12 13" type="primary">LOC120059459</name>
</gene>
<evidence type="ECO:0000256" key="9">
    <source>
        <dbReference type="SAM" id="SignalP"/>
    </source>
</evidence>
<evidence type="ECO:0000259" key="10">
    <source>
        <dbReference type="PROSITE" id="PS50835"/>
    </source>
</evidence>
<dbReference type="PANTHER" id="PTHR24100">
    <property type="entry name" value="BUTYROPHILIN"/>
    <property type="match status" value="1"/>
</dbReference>
<keyword evidence="8" id="KW-1133">Transmembrane helix</keyword>
<dbReference type="GO" id="GO:0009897">
    <property type="term" value="C:external side of plasma membrane"/>
    <property type="evidence" value="ECO:0007669"/>
    <property type="project" value="TreeGrafter"/>
</dbReference>
<dbReference type="SMART" id="SM00406">
    <property type="entry name" value="IGv"/>
    <property type="match status" value="1"/>
</dbReference>
<feature type="region of interest" description="Disordered" evidence="7">
    <location>
        <begin position="327"/>
        <end position="360"/>
    </location>
</feature>
<evidence type="ECO:0000256" key="3">
    <source>
        <dbReference type="ARBA" id="ARBA00023136"/>
    </source>
</evidence>
<dbReference type="PROSITE" id="PS50835">
    <property type="entry name" value="IG_LIKE"/>
    <property type="match status" value="1"/>
</dbReference>
<dbReference type="AlphaFoldDB" id="A0A8U1BVM6"/>
<dbReference type="GO" id="GO:0001817">
    <property type="term" value="P:regulation of cytokine production"/>
    <property type="evidence" value="ECO:0007669"/>
    <property type="project" value="TreeGrafter"/>
</dbReference>
<keyword evidence="3 8" id="KW-0472">Membrane</keyword>
<proteinExistence type="predicted"/>
<dbReference type="InterPro" id="IPR013783">
    <property type="entry name" value="Ig-like_fold"/>
</dbReference>
<dbReference type="GO" id="GO:1903037">
    <property type="term" value="P:regulation of leukocyte cell-cell adhesion"/>
    <property type="evidence" value="ECO:0007669"/>
    <property type="project" value="UniProtKB-ARBA"/>
</dbReference>
<keyword evidence="6" id="KW-0393">Immunoglobulin domain</keyword>
<dbReference type="InterPro" id="IPR013106">
    <property type="entry name" value="Ig_V-set"/>
</dbReference>
<dbReference type="OrthoDB" id="10055806at2759"/>
<dbReference type="GeneID" id="120059459"/>
<keyword evidence="5" id="KW-0325">Glycoprotein</keyword>
<feature type="signal peptide" evidence="9">
    <location>
        <begin position="1"/>
        <end position="45"/>
    </location>
</feature>
<protein>
    <submittedName>
        <fullName evidence="12 13">Butyrophilin subfamily 1 member A1-like isoform X1</fullName>
    </submittedName>
</protein>
<evidence type="ECO:0000256" key="8">
    <source>
        <dbReference type="SAM" id="Phobius"/>
    </source>
</evidence>
<dbReference type="GO" id="GO:0050852">
    <property type="term" value="P:T cell receptor signaling pathway"/>
    <property type="evidence" value="ECO:0007669"/>
    <property type="project" value="TreeGrafter"/>
</dbReference>
<evidence type="ECO:0000313" key="12">
    <source>
        <dbReference type="RefSeq" id="XP_038864444.1"/>
    </source>
</evidence>
<name>A0A8U1BVM6_SALNM</name>
<dbReference type="Pfam" id="PF07686">
    <property type="entry name" value="V-set"/>
    <property type="match status" value="1"/>
</dbReference>
<dbReference type="RefSeq" id="XP_038864445.1">
    <property type="nucleotide sequence ID" value="XM_039008517.1"/>
</dbReference>
<organism evidence="11 13">
    <name type="scientific">Salvelinus namaycush</name>
    <name type="common">Lake trout</name>
    <name type="synonym">Salmo namaycush</name>
    <dbReference type="NCBI Taxonomy" id="8040"/>
    <lineage>
        <taxon>Eukaryota</taxon>
        <taxon>Metazoa</taxon>
        <taxon>Chordata</taxon>
        <taxon>Craniata</taxon>
        <taxon>Vertebrata</taxon>
        <taxon>Euteleostomi</taxon>
        <taxon>Actinopterygii</taxon>
        <taxon>Neopterygii</taxon>
        <taxon>Teleostei</taxon>
        <taxon>Protacanthopterygii</taxon>
        <taxon>Salmoniformes</taxon>
        <taxon>Salmonidae</taxon>
        <taxon>Salmoninae</taxon>
        <taxon>Salvelinus</taxon>
    </lineage>
</organism>
<dbReference type="GO" id="GO:0050863">
    <property type="term" value="P:regulation of T cell activation"/>
    <property type="evidence" value="ECO:0007669"/>
    <property type="project" value="UniProtKB-ARBA"/>
</dbReference>
<feature type="chain" id="PRO_5044694306" evidence="9">
    <location>
        <begin position="46"/>
        <end position="360"/>
    </location>
</feature>
<keyword evidence="2 9" id="KW-0732">Signal</keyword>
<dbReference type="InterPro" id="IPR050504">
    <property type="entry name" value="IgSF_BTN/MOG"/>
</dbReference>
<comment type="subcellular location">
    <subcellularLocation>
        <location evidence="1">Membrane</location>
    </subcellularLocation>
</comment>
<evidence type="ECO:0000256" key="6">
    <source>
        <dbReference type="ARBA" id="ARBA00023319"/>
    </source>
</evidence>
<dbReference type="RefSeq" id="XP_038864444.1">
    <property type="nucleotide sequence ID" value="XM_039008516.1"/>
</dbReference>
<keyword evidence="4" id="KW-1015">Disulfide bond</keyword>
<evidence type="ECO:0000256" key="5">
    <source>
        <dbReference type="ARBA" id="ARBA00023180"/>
    </source>
</evidence>
<dbReference type="SMART" id="SM00409">
    <property type="entry name" value="IG"/>
    <property type="match status" value="1"/>
</dbReference>
<feature type="transmembrane region" description="Helical" evidence="8">
    <location>
        <begin position="295"/>
        <end position="316"/>
    </location>
</feature>
<dbReference type="InterPro" id="IPR007110">
    <property type="entry name" value="Ig-like_dom"/>
</dbReference>
<dbReference type="FunFam" id="2.60.40.10:FF:000142">
    <property type="entry name" value="V-set domain-containing T-cell activation inhibitor 1"/>
    <property type="match status" value="1"/>
</dbReference>
<reference evidence="12 13" key="1">
    <citation type="submission" date="2025-04" db="UniProtKB">
        <authorList>
            <consortium name="RefSeq"/>
        </authorList>
    </citation>
    <scope>IDENTIFICATION</scope>
    <source>
        <tissue evidence="12 13">White muscle</tissue>
    </source>
</reference>
<keyword evidence="11" id="KW-1185">Reference proteome</keyword>
<dbReference type="Proteomes" id="UP000808372">
    <property type="component" value="Chromosome 14"/>
</dbReference>
<sequence>MNSSFGCAAYAEMEMIYRMQAAVRRPRKGWVLCLFLALHLAVSKADNKVLVVGSTDPVRGIVGGDVILPCFLRPTRSAVEESVEWQRPVLEPKEVHLYQDRGDDNVLQNPSYSGRTSLFSEELKNGNISLKLTNVKLSDAGNYTCYIPTLGHQKTTIELYVGEDGTPSSSLQPTQPPLKDQSGEVRGAAPRPWVSIVETKDKEVVLKCEAEGLVYKPELVLLNSKGTILPADEPTERPMDSEGLYTVTRYFTVQKTVTNVFTCRVQQLEIKHMRETQIRVPDKMFQEEYPLERKVGIGFLGAVVGSVVGAVVVFLFMRRNAEETNGGGADNGIALLENSNVNGHPNGVHVSQPGERGQPT</sequence>
<evidence type="ECO:0000313" key="11">
    <source>
        <dbReference type="Proteomes" id="UP000808372"/>
    </source>
</evidence>
<dbReference type="InterPro" id="IPR003599">
    <property type="entry name" value="Ig_sub"/>
</dbReference>